<proteinExistence type="predicted"/>
<dbReference type="KEGG" id="noj:EJ995_08620"/>
<dbReference type="AlphaFoldDB" id="A0A3S9MYT8"/>
<protein>
    <recommendedName>
        <fullName evidence="3">Lipocalin-like domain-containing protein</fullName>
    </recommendedName>
</protein>
<keyword evidence="2" id="KW-1185">Reference proteome</keyword>
<gene>
    <name evidence="1" type="ORF">EJ995_08620</name>
</gene>
<sequence>MKKVGLFILFVSSVLIISCDDKNKRDKADQEFIEVQDVENSTKKENKERYEEKIGRLEDQLQGTWTRIDYPYSTFIFKENSAKLISEGLAEEPEFKTYTLSYSCNGKTNAQGYSYLWYEDTQYCETIKVQNDTLIQSNPDFDYLIKYIQKQNINELE</sequence>
<dbReference type="EMBL" id="CP034549">
    <property type="protein sequence ID" value="AZQ44294.1"/>
    <property type="molecule type" value="Genomic_DNA"/>
</dbReference>
<dbReference type="OrthoDB" id="1445513at2"/>
<accession>A0A3S9MYT8</accession>
<name>A0A3S9MYT8_9FLAO</name>
<dbReference type="Proteomes" id="UP000279600">
    <property type="component" value="Chromosome"/>
</dbReference>
<evidence type="ECO:0000313" key="1">
    <source>
        <dbReference type="EMBL" id="AZQ44294.1"/>
    </source>
</evidence>
<reference evidence="1 2" key="1">
    <citation type="submission" date="2018-12" db="EMBL/GenBank/DDBJ databases">
        <title>Complete genome of Nonlabens sp. MJ115.</title>
        <authorList>
            <person name="Choi H.S."/>
            <person name="Jung J."/>
        </authorList>
    </citation>
    <scope>NUCLEOTIDE SEQUENCE [LARGE SCALE GENOMIC DNA]</scope>
    <source>
        <strain evidence="1 2">MJ115</strain>
    </source>
</reference>
<organism evidence="1 2">
    <name type="scientific">Nonlabens ponticola</name>
    <dbReference type="NCBI Taxonomy" id="2496866"/>
    <lineage>
        <taxon>Bacteria</taxon>
        <taxon>Pseudomonadati</taxon>
        <taxon>Bacteroidota</taxon>
        <taxon>Flavobacteriia</taxon>
        <taxon>Flavobacteriales</taxon>
        <taxon>Flavobacteriaceae</taxon>
        <taxon>Nonlabens</taxon>
    </lineage>
</organism>
<evidence type="ECO:0008006" key="3">
    <source>
        <dbReference type="Google" id="ProtNLM"/>
    </source>
</evidence>
<dbReference type="PROSITE" id="PS51257">
    <property type="entry name" value="PROKAR_LIPOPROTEIN"/>
    <property type="match status" value="1"/>
</dbReference>
<evidence type="ECO:0000313" key="2">
    <source>
        <dbReference type="Proteomes" id="UP000279600"/>
    </source>
</evidence>
<dbReference type="Pfam" id="PF06901">
    <property type="entry name" value="FrpC"/>
    <property type="match status" value="1"/>
</dbReference>
<dbReference type="RefSeq" id="WP_126447590.1">
    <property type="nucleotide sequence ID" value="NZ_CP034549.1"/>
</dbReference>
<dbReference type="InterPro" id="IPR010692">
    <property type="entry name" value="FrpC"/>
</dbReference>